<dbReference type="InterPro" id="IPR054001">
    <property type="entry name" value="Mec-4/10_cyt"/>
</dbReference>
<protein>
    <submittedName>
        <fullName evidence="4">Ion_trans_2 domain-containing protein</fullName>
    </submittedName>
</protein>
<organism evidence="3 4">
    <name type="scientific">Heterorhabditis bacteriophora</name>
    <name type="common">Entomopathogenic nematode worm</name>
    <dbReference type="NCBI Taxonomy" id="37862"/>
    <lineage>
        <taxon>Eukaryota</taxon>
        <taxon>Metazoa</taxon>
        <taxon>Ecdysozoa</taxon>
        <taxon>Nematoda</taxon>
        <taxon>Chromadorea</taxon>
        <taxon>Rhabditida</taxon>
        <taxon>Rhabditina</taxon>
        <taxon>Rhabditomorpha</taxon>
        <taxon>Strongyloidea</taxon>
        <taxon>Heterorhabditidae</taxon>
        <taxon>Heterorhabditis</taxon>
    </lineage>
</organism>
<dbReference type="AlphaFoldDB" id="A0A1I7XV34"/>
<dbReference type="Pfam" id="PF22214">
    <property type="entry name" value="Mec-4_10_cyt"/>
    <property type="match status" value="1"/>
</dbReference>
<keyword evidence="3" id="KW-1185">Reference proteome</keyword>
<keyword evidence="1" id="KW-0472">Membrane</keyword>
<evidence type="ECO:0000313" key="4">
    <source>
        <dbReference type="WBParaSite" id="Hba_21348"/>
    </source>
</evidence>
<keyword evidence="1" id="KW-1133">Transmembrane helix</keyword>
<proteinExistence type="predicted"/>
<evidence type="ECO:0000259" key="2">
    <source>
        <dbReference type="Pfam" id="PF22214"/>
    </source>
</evidence>
<feature type="transmembrane region" description="Helical" evidence="1">
    <location>
        <begin position="112"/>
        <end position="133"/>
    </location>
</feature>
<dbReference type="Proteomes" id="UP000095283">
    <property type="component" value="Unplaced"/>
</dbReference>
<name>A0A1I7XV34_HETBA</name>
<evidence type="ECO:0000256" key="1">
    <source>
        <dbReference type="SAM" id="Phobius"/>
    </source>
</evidence>
<feature type="domain" description="Degenerin mec-4/10 cytosolic" evidence="2">
    <location>
        <begin position="58"/>
        <end position="111"/>
    </location>
</feature>
<sequence>MVLCFGVLTYPKSEDGWRISDVLVFRKAMSIVSFEQLELDCLDASEIRSLRGFRTDFSNYLASDTDFLTVASIVTNYAYGESSNDNDKDIQCDLLTEDSGHEVDPTRLSYKIIWIILLSGCAVAFVYQAIAVVDKYARMDKITDIQLKFDTG</sequence>
<evidence type="ECO:0000313" key="3">
    <source>
        <dbReference type="Proteomes" id="UP000095283"/>
    </source>
</evidence>
<keyword evidence="1" id="KW-0812">Transmembrane</keyword>
<reference evidence="4" key="1">
    <citation type="submission" date="2016-11" db="UniProtKB">
        <authorList>
            <consortium name="WormBaseParasite"/>
        </authorList>
    </citation>
    <scope>IDENTIFICATION</scope>
</reference>
<accession>A0A1I7XV34</accession>
<dbReference type="WBParaSite" id="Hba_21348">
    <property type="protein sequence ID" value="Hba_21348"/>
    <property type="gene ID" value="Hba_21348"/>
</dbReference>